<evidence type="ECO:0000313" key="2">
    <source>
        <dbReference type="Proteomes" id="UP000517523"/>
    </source>
</evidence>
<sequence length="203" mass="23474">MGWSELRAVPNDYDEEIHAIDAQLIELLNRRKALAKGRRCFPPKEVMKEFEEKFGVKPPYLNWLFQSINGGFHRSRPDGPGELQGVMQILKTTVMDGFQYVITHAMQHEHGSIVHVEIKQLEHAEDFTDFRPLLQLEVTSPKEEYNVQRSGSRGGGGASSMSFLVEPRLPEHLDAVHFALIPFEEPMEFRRRETFLDQEVHFE</sequence>
<comment type="caution">
    <text evidence="1">The sequence shown here is derived from an EMBL/GenBank/DDBJ whole genome shotgun (WGS) entry which is preliminary data.</text>
</comment>
<proteinExistence type="predicted"/>
<accession>A0A839TWC6</accession>
<name>A0A839TWC6_9BACL</name>
<dbReference type="EMBL" id="JACHXJ010000006">
    <property type="protein sequence ID" value="MBB3130992.1"/>
    <property type="molecule type" value="Genomic_DNA"/>
</dbReference>
<gene>
    <name evidence="1" type="ORF">FHS19_005712</name>
</gene>
<evidence type="ECO:0000313" key="1">
    <source>
        <dbReference type="EMBL" id="MBB3130992.1"/>
    </source>
</evidence>
<dbReference type="RefSeq" id="WP_183585364.1">
    <property type="nucleotide sequence ID" value="NZ_JACHXJ010000006.1"/>
</dbReference>
<dbReference type="Proteomes" id="UP000517523">
    <property type="component" value="Unassembled WGS sequence"/>
</dbReference>
<organism evidence="1 2">
    <name type="scientific">Paenibacillus rhizosphaerae</name>
    <dbReference type="NCBI Taxonomy" id="297318"/>
    <lineage>
        <taxon>Bacteria</taxon>
        <taxon>Bacillati</taxon>
        <taxon>Bacillota</taxon>
        <taxon>Bacilli</taxon>
        <taxon>Bacillales</taxon>
        <taxon>Paenibacillaceae</taxon>
        <taxon>Paenibacillus</taxon>
    </lineage>
</organism>
<reference evidence="1 2" key="1">
    <citation type="submission" date="2020-08" db="EMBL/GenBank/DDBJ databases">
        <title>Genomic Encyclopedia of Type Strains, Phase III (KMG-III): the genomes of soil and plant-associated and newly described type strains.</title>
        <authorList>
            <person name="Whitman W."/>
        </authorList>
    </citation>
    <scope>NUCLEOTIDE SEQUENCE [LARGE SCALE GENOMIC DNA]</scope>
    <source>
        <strain evidence="1 2">CECT 5831</strain>
    </source>
</reference>
<dbReference type="AlphaFoldDB" id="A0A839TWC6"/>
<protein>
    <submittedName>
        <fullName evidence="1">Uncharacterized protein</fullName>
    </submittedName>
</protein>